<comment type="subcellular location">
    <subcellularLocation>
        <location evidence="1">Membrane</location>
        <topology evidence="1">Multi-pass membrane protein</topology>
    </subcellularLocation>
</comment>
<dbReference type="InterPro" id="IPR036259">
    <property type="entry name" value="MFS_trans_sf"/>
</dbReference>
<dbReference type="PANTHER" id="PTHR43791:SF52">
    <property type="entry name" value="TRANSPORTER, PUTATIVE (AFU_ORTHOLOGUE AFUA_1G11820)-RELATED"/>
    <property type="match status" value="1"/>
</dbReference>
<dbReference type="SUPFAM" id="SSF103473">
    <property type="entry name" value="MFS general substrate transporter"/>
    <property type="match status" value="1"/>
</dbReference>
<keyword evidence="4 7" id="KW-1133">Transmembrane helix</keyword>
<evidence type="ECO:0000256" key="3">
    <source>
        <dbReference type="ARBA" id="ARBA00022692"/>
    </source>
</evidence>
<evidence type="ECO:0000256" key="4">
    <source>
        <dbReference type="ARBA" id="ARBA00022989"/>
    </source>
</evidence>
<dbReference type="AlphaFoldDB" id="A0A438NGY1"/>
<evidence type="ECO:0000313" key="8">
    <source>
        <dbReference type="EMBL" id="RVX74966.1"/>
    </source>
</evidence>
<dbReference type="GO" id="GO:0016020">
    <property type="term" value="C:membrane"/>
    <property type="evidence" value="ECO:0007669"/>
    <property type="project" value="UniProtKB-SubCell"/>
</dbReference>
<dbReference type="OrthoDB" id="4145247at2759"/>
<sequence length="161" mass="17998">MSCQPGLEPVLNRVETGPRTASEPVIPQKTMATQIAPLTATDEVKASEGNDFIEVMKEVTEEIDHAAERAVTRKTDRILLPVLCTLMLVAFLDRTNIGSARVFGLDAELNMTGSDYNIALFIFFIPYLLLDVPANIIMKKVQPPYYFTFLIFSWGMDILEP</sequence>
<feature type="transmembrane region" description="Helical" evidence="7">
    <location>
        <begin position="78"/>
        <end position="97"/>
    </location>
</feature>
<evidence type="ECO:0000256" key="5">
    <source>
        <dbReference type="ARBA" id="ARBA00023136"/>
    </source>
</evidence>
<dbReference type="Proteomes" id="UP000288859">
    <property type="component" value="Unassembled WGS sequence"/>
</dbReference>
<keyword evidence="5 7" id="KW-0472">Membrane</keyword>
<proteinExistence type="predicted"/>
<reference evidence="8 9" key="1">
    <citation type="submission" date="2017-03" db="EMBL/GenBank/DDBJ databases">
        <title>Genomes of endolithic fungi from Antarctica.</title>
        <authorList>
            <person name="Coleine C."/>
            <person name="Masonjones S."/>
            <person name="Stajich J.E."/>
        </authorList>
    </citation>
    <scope>NUCLEOTIDE SEQUENCE [LARGE SCALE GENOMIC DNA]</scope>
    <source>
        <strain evidence="8 9">CCFEE 6314</strain>
    </source>
</reference>
<accession>A0A438NGY1</accession>
<keyword evidence="3 7" id="KW-0812">Transmembrane</keyword>
<evidence type="ECO:0000313" key="9">
    <source>
        <dbReference type="Proteomes" id="UP000288859"/>
    </source>
</evidence>
<evidence type="ECO:0000256" key="7">
    <source>
        <dbReference type="SAM" id="Phobius"/>
    </source>
</evidence>
<feature type="transmembrane region" description="Helical" evidence="7">
    <location>
        <begin position="117"/>
        <end position="137"/>
    </location>
</feature>
<evidence type="ECO:0000256" key="6">
    <source>
        <dbReference type="SAM" id="MobiDB-lite"/>
    </source>
</evidence>
<evidence type="ECO:0000256" key="2">
    <source>
        <dbReference type="ARBA" id="ARBA00022448"/>
    </source>
</evidence>
<gene>
    <name evidence="8" type="ORF">B0A52_01243</name>
</gene>
<protein>
    <recommendedName>
        <fullName evidence="10">Major facilitator superfamily (MFS) profile domain-containing protein</fullName>
    </recommendedName>
</protein>
<evidence type="ECO:0008006" key="10">
    <source>
        <dbReference type="Google" id="ProtNLM"/>
    </source>
</evidence>
<dbReference type="Gene3D" id="1.20.1250.20">
    <property type="entry name" value="MFS general substrate transporter like domains"/>
    <property type="match status" value="1"/>
</dbReference>
<dbReference type="PANTHER" id="PTHR43791">
    <property type="entry name" value="PERMEASE-RELATED"/>
    <property type="match status" value="1"/>
</dbReference>
<dbReference type="GO" id="GO:0022857">
    <property type="term" value="F:transmembrane transporter activity"/>
    <property type="evidence" value="ECO:0007669"/>
    <property type="project" value="TreeGrafter"/>
</dbReference>
<dbReference type="VEuPathDB" id="FungiDB:PV10_00439"/>
<name>A0A438NGY1_EXOME</name>
<keyword evidence="2" id="KW-0813">Transport</keyword>
<dbReference type="EMBL" id="NAJM01000003">
    <property type="protein sequence ID" value="RVX74966.1"/>
    <property type="molecule type" value="Genomic_DNA"/>
</dbReference>
<evidence type="ECO:0000256" key="1">
    <source>
        <dbReference type="ARBA" id="ARBA00004141"/>
    </source>
</evidence>
<feature type="region of interest" description="Disordered" evidence="6">
    <location>
        <begin position="1"/>
        <end position="22"/>
    </location>
</feature>
<organism evidence="8 9">
    <name type="scientific">Exophiala mesophila</name>
    <name type="common">Black yeast-like fungus</name>
    <dbReference type="NCBI Taxonomy" id="212818"/>
    <lineage>
        <taxon>Eukaryota</taxon>
        <taxon>Fungi</taxon>
        <taxon>Dikarya</taxon>
        <taxon>Ascomycota</taxon>
        <taxon>Pezizomycotina</taxon>
        <taxon>Eurotiomycetes</taxon>
        <taxon>Chaetothyriomycetidae</taxon>
        <taxon>Chaetothyriales</taxon>
        <taxon>Herpotrichiellaceae</taxon>
        <taxon>Exophiala</taxon>
    </lineage>
</organism>
<comment type="caution">
    <text evidence="8">The sequence shown here is derived from an EMBL/GenBank/DDBJ whole genome shotgun (WGS) entry which is preliminary data.</text>
</comment>